<dbReference type="VEuPathDB" id="VectorBase:PPAI002782"/>
<dbReference type="Proteomes" id="UP000092462">
    <property type="component" value="Unassembled WGS sequence"/>
</dbReference>
<accession>A0A1B0D5M5</accession>
<name>A0A1B0D5M5_PHLPP</name>
<protein>
    <submittedName>
        <fullName evidence="1">Uncharacterized protein</fullName>
    </submittedName>
</protein>
<dbReference type="AlphaFoldDB" id="A0A1B0D5M5"/>
<organism evidence="1 2">
    <name type="scientific">Phlebotomus papatasi</name>
    <name type="common">Sandfly</name>
    <dbReference type="NCBI Taxonomy" id="29031"/>
    <lineage>
        <taxon>Eukaryota</taxon>
        <taxon>Metazoa</taxon>
        <taxon>Ecdysozoa</taxon>
        <taxon>Arthropoda</taxon>
        <taxon>Hexapoda</taxon>
        <taxon>Insecta</taxon>
        <taxon>Pterygota</taxon>
        <taxon>Neoptera</taxon>
        <taxon>Endopterygota</taxon>
        <taxon>Diptera</taxon>
        <taxon>Nematocera</taxon>
        <taxon>Psychodoidea</taxon>
        <taxon>Psychodidae</taxon>
        <taxon>Phlebotomus</taxon>
        <taxon>Phlebotomus</taxon>
    </lineage>
</organism>
<dbReference type="EMBL" id="AJVK01025416">
    <property type="status" value="NOT_ANNOTATED_CDS"/>
    <property type="molecule type" value="Genomic_DNA"/>
</dbReference>
<evidence type="ECO:0000313" key="2">
    <source>
        <dbReference type="Proteomes" id="UP000092462"/>
    </source>
</evidence>
<proteinExistence type="predicted"/>
<keyword evidence="2" id="KW-1185">Reference proteome</keyword>
<sequence length="67" mass="7931">MDNARVTKKLYDSKAMGSRRVGRPRITWEQDIDDDARRLARSKWRSTAMNREVWRQIVAEARAHFGL</sequence>
<dbReference type="EnsemblMetazoa" id="PPAI002782-RA">
    <property type="protein sequence ID" value="PPAI002782-PA"/>
    <property type="gene ID" value="PPAI002782"/>
</dbReference>
<reference evidence="1" key="1">
    <citation type="submission" date="2022-08" db="UniProtKB">
        <authorList>
            <consortium name="EnsemblMetazoa"/>
        </authorList>
    </citation>
    <scope>IDENTIFICATION</scope>
    <source>
        <strain evidence="1">Israel</strain>
    </source>
</reference>
<evidence type="ECO:0000313" key="1">
    <source>
        <dbReference type="EnsemblMetazoa" id="PPAI002782-PA"/>
    </source>
</evidence>